<keyword evidence="2 6" id="KW-0238">DNA-binding</keyword>
<dbReference type="SMART" id="SM00850">
    <property type="entry name" value="LytTR"/>
    <property type="match status" value="1"/>
</dbReference>
<dbReference type="Pfam" id="PF00072">
    <property type="entry name" value="Response_reg"/>
    <property type="match status" value="1"/>
</dbReference>
<dbReference type="Pfam" id="PF04397">
    <property type="entry name" value="LytTR"/>
    <property type="match status" value="1"/>
</dbReference>
<dbReference type="PANTHER" id="PTHR48111">
    <property type="entry name" value="REGULATOR OF RPOS"/>
    <property type="match status" value="1"/>
</dbReference>
<dbReference type="InterPro" id="IPR039420">
    <property type="entry name" value="WalR-like"/>
</dbReference>
<keyword evidence="3" id="KW-0597">Phosphoprotein</keyword>
<dbReference type="EMBL" id="QFPO01000003">
    <property type="protein sequence ID" value="PZQ18627.1"/>
    <property type="molecule type" value="Genomic_DNA"/>
</dbReference>
<evidence type="ECO:0000256" key="1">
    <source>
        <dbReference type="ARBA" id="ARBA00023012"/>
    </source>
</evidence>
<accession>A0A2W5MFI3</accession>
<feature type="modified residue" description="4-aspartylphosphate" evidence="3">
    <location>
        <position position="56"/>
    </location>
</feature>
<protein>
    <submittedName>
        <fullName evidence="6">DNA-binding response regulator</fullName>
    </submittedName>
</protein>
<dbReference type="InterPro" id="IPR011006">
    <property type="entry name" value="CheY-like_superfamily"/>
</dbReference>
<evidence type="ECO:0000259" key="4">
    <source>
        <dbReference type="PROSITE" id="PS50110"/>
    </source>
</evidence>
<feature type="domain" description="Response regulatory" evidence="4">
    <location>
        <begin position="5"/>
        <end position="117"/>
    </location>
</feature>
<organism evidence="6 7">
    <name type="scientific">Rhodanobacter denitrificans</name>
    <dbReference type="NCBI Taxonomy" id="666685"/>
    <lineage>
        <taxon>Bacteria</taxon>
        <taxon>Pseudomonadati</taxon>
        <taxon>Pseudomonadota</taxon>
        <taxon>Gammaproteobacteria</taxon>
        <taxon>Lysobacterales</taxon>
        <taxon>Rhodanobacteraceae</taxon>
        <taxon>Rhodanobacter</taxon>
    </lineage>
</organism>
<dbReference type="PANTHER" id="PTHR48111:SF69">
    <property type="entry name" value="RESPONSE REGULATOR RECEIVER"/>
    <property type="match status" value="1"/>
</dbReference>
<evidence type="ECO:0000259" key="5">
    <source>
        <dbReference type="PROSITE" id="PS50930"/>
    </source>
</evidence>
<comment type="caution">
    <text evidence="6">The sequence shown here is derived from an EMBL/GenBank/DDBJ whole genome shotgun (WGS) entry which is preliminary data.</text>
</comment>
<dbReference type="GO" id="GO:0005829">
    <property type="term" value="C:cytosol"/>
    <property type="evidence" value="ECO:0007669"/>
    <property type="project" value="TreeGrafter"/>
</dbReference>
<dbReference type="GO" id="GO:0000156">
    <property type="term" value="F:phosphorelay response regulator activity"/>
    <property type="evidence" value="ECO:0007669"/>
    <property type="project" value="TreeGrafter"/>
</dbReference>
<name>A0A2W5MFI3_9GAMM</name>
<dbReference type="PROSITE" id="PS50110">
    <property type="entry name" value="RESPONSE_REGULATORY"/>
    <property type="match status" value="1"/>
</dbReference>
<dbReference type="GO" id="GO:0032993">
    <property type="term" value="C:protein-DNA complex"/>
    <property type="evidence" value="ECO:0007669"/>
    <property type="project" value="TreeGrafter"/>
</dbReference>
<dbReference type="SMART" id="SM00448">
    <property type="entry name" value="REC"/>
    <property type="match status" value="1"/>
</dbReference>
<dbReference type="GO" id="GO:0006355">
    <property type="term" value="P:regulation of DNA-templated transcription"/>
    <property type="evidence" value="ECO:0007669"/>
    <property type="project" value="TreeGrafter"/>
</dbReference>
<sequence>MRPLRIAIVDDEPLARLRLRRLLAAQPAIAAVHDYDSGQALLAAWRTTPADVVFVDVQMPELDGFAAIEQLPPPRPPIVFVTAHAEHAAQAFDIAAADYLVKPVSAERLADTLRRIRERDAPTAGRAAYPPRLALPIGRRIQLVDVDAIDCVLAQANYVEIRVGTRCFVLRKPLTALQQELDPARFARVHRSVLVRIAAVGGIEPLASGRFRLQLAGGQVLTTGRSYREQVRRSFGLAPAAAAD</sequence>
<dbReference type="InterPro" id="IPR001789">
    <property type="entry name" value="Sig_transdc_resp-reg_receiver"/>
</dbReference>
<reference evidence="6 7" key="1">
    <citation type="submission" date="2017-08" db="EMBL/GenBank/DDBJ databases">
        <title>Infants hospitalized years apart are colonized by the same room-sourced microbial strains.</title>
        <authorList>
            <person name="Brooks B."/>
            <person name="Olm M.R."/>
            <person name="Firek B.A."/>
            <person name="Baker R."/>
            <person name="Thomas B.C."/>
            <person name="Morowitz M.J."/>
            <person name="Banfield J.F."/>
        </authorList>
    </citation>
    <scope>NUCLEOTIDE SEQUENCE [LARGE SCALE GENOMIC DNA]</scope>
    <source>
        <strain evidence="6">S2_005_003_R2_42</strain>
    </source>
</reference>
<proteinExistence type="predicted"/>
<dbReference type="AlphaFoldDB" id="A0A2W5MFI3"/>
<feature type="domain" description="HTH LytTR-type" evidence="5">
    <location>
        <begin position="133"/>
        <end position="237"/>
    </location>
</feature>
<dbReference type="SUPFAM" id="SSF52172">
    <property type="entry name" value="CheY-like"/>
    <property type="match status" value="1"/>
</dbReference>
<dbReference type="Gene3D" id="2.40.50.1020">
    <property type="entry name" value="LytTr DNA-binding domain"/>
    <property type="match status" value="1"/>
</dbReference>
<dbReference type="Gene3D" id="3.40.50.2300">
    <property type="match status" value="1"/>
</dbReference>
<evidence type="ECO:0000313" key="6">
    <source>
        <dbReference type="EMBL" id="PZQ18627.1"/>
    </source>
</evidence>
<dbReference type="GO" id="GO:0000976">
    <property type="term" value="F:transcription cis-regulatory region binding"/>
    <property type="evidence" value="ECO:0007669"/>
    <property type="project" value="TreeGrafter"/>
</dbReference>
<dbReference type="Proteomes" id="UP000249046">
    <property type="component" value="Unassembled WGS sequence"/>
</dbReference>
<dbReference type="PROSITE" id="PS50930">
    <property type="entry name" value="HTH_LYTTR"/>
    <property type="match status" value="1"/>
</dbReference>
<keyword evidence="1" id="KW-0902">Two-component regulatory system</keyword>
<gene>
    <name evidence="6" type="ORF">DI564_04865</name>
</gene>
<evidence type="ECO:0000313" key="7">
    <source>
        <dbReference type="Proteomes" id="UP000249046"/>
    </source>
</evidence>
<dbReference type="InterPro" id="IPR007492">
    <property type="entry name" value="LytTR_DNA-bd_dom"/>
</dbReference>
<evidence type="ECO:0000256" key="3">
    <source>
        <dbReference type="PROSITE-ProRule" id="PRU00169"/>
    </source>
</evidence>
<evidence type="ECO:0000256" key="2">
    <source>
        <dbReference type="ARBA" id="ARBA00023125"/>
    </source>
</evidence>